<protein>
    <submittedName>
        <fullName evidence="3">Extracellular protein</fullName>
    </submittedName>
</protein>
<keyword evidence="2" id="KW-0732">Signal</keyword>
<dbReference type="PANTHER" id="PTHR36182:SF1">
    <property type="entry name" value="PROTEIN, PUTATIVE (AFU_ORTHOLOGUE AFUA_6G10930)-RELATED"/>
    <property type="match status" value="1"/>
</dbReference>
<accession>G3JRL7</accession>
<dbReference type="EMBL" id="JH126405">
    <property type="protein sequence ID" value="EGX88620.1"/>
    <property type="molecule type" value="Genomic_DNA"/>
</dbReference>
<dbReference type="Gene3D" id="2.70.50.70">
    <property type="match status" value="1"/>
</dbReference>
<dbReference type="OrthoDB" id="2342176at2759"/>
<feature type="signal peptide" evidence="2">
    <location>
        <begin position="1"/>
        <end position="19"/>
    </location>
</feature>
<dbReference type="GeneID" id="18170671"/>
<dbReference type="VEuPathDB" id="FungiDB:CCM_08665"/>
<proteinExistence type="predicted"/>
<dbReference type="RefSeq" id="XP_006673865.1">
    <property type="nucleotide sequence ID" value="XM_006673802.1"/>
</dbReference>
<evidence type="ECO:0000313" key="3">
    <source>
        <dbReference type="EMBL" id="EGX88620.1"/>
    </source>
</evidence>
<name>G3JRL7_CORMM</name>
<dbReference type="PANTHER" id="PTHR36182">
    <property type="entry name" value="PROTEIN, PUTATIVE (AFU_ORTHOLOGUE AFUA_6G10930)-RELATED"/>
    <property type="match status" value="1"/>
</dbReference>
<dbReference type="Proteomes" id="UP000001610">
    <property type="component" value="Unassembled WGS sequence"/>
</dbReference>
<feature type="chain" id="PRO_5003446646" evidence="2">
    <location>
        <begin position="20"/>
        <end position="232"/>
    </location>
</feature>
<dbReference type="HOGENOM" id="CLU_032571_2_2_1"/>
<organism evidence="3 4">
    <name type="scientific">Cordyceps militaris (strain CM01)</name>
    <name type="common">Caterpillar fungus</name>
    <dbReference type="NCBI Taxonomy" id="983644"/>
    <lineage>
        <taxon>Eukaryota</taxon>
        <taxon>Fungi</taxon>
        <taxon>Dikarya</taxon>
        <taxon>Ascomycota</taxon>
        <taxon>Pezizomycotina</taxon>
        <taxon>Sordariomycetes</taxon>
        <taxon>Hypocreomycetidae</taxon>
        <taxon>Hypocreales</taxon>
        <taxon>Cordycipitaceae</taxon>
        <taxon>Cordyceps</taxon>
    </lineage>
</organism>
<evidence type="ECO:0000256" key="1">
    <source>
        <dbReference type="SAM" id="MobiDB-lite"/>
    </source>
</evidence>
<dbReference type="STRING" id="983644.G3JRL7"/>
<sequence length="232" mass="24494">MKVISTILAASSLASLGSAHMEMKSPPALRSSFNPNTGDNVDYDIRSPLNSDGSDFPCKGDLGLLSTPAGRPVATWAPGGTYSFVIHGNTPHDGGSCQASLSFDGGRTFKVVHSYVGNCPVDGDSSYQFTLPGDTPAGQALFAWSWFNNEGNREMYMNCAVVTIAGGRTRRDAAPLAGRPDMFVANVGNGVCTYEGTDLEFPQPGPDVTRNTRRPHAPGRGTCDIWGGGDDQ</sequence>
<feature type="region of interest" description="Disordered" evidence="1">
    <location>
        <begin position="204"/>
        <end position="232"/>
    </location>
</feature>
<evidence type="ECO:0000313" key="4">
    <source>
        <dbReference type="Proteomes" id="UP000001610"/>
    </source>
</evidence>
<dbReference type="InParanoid" id="G3JRL7"/>
<dbReference type="KEGG" id="cmt:CCM_08665"/>
<evidence type="ECO:0000256" key="2">
    <source>
        <dbReference type="SAM" id="SignalP"/>
    </source>
</evidence>
<reference evidence="3 4" key="1">
    <citation type="journal article" date="2011" name="Genome Biol.">
        <title>Genome sequence of the insect pathogenic fungus Cordyceps militaris, a valued traditional Chinese medicine.</title>
        <authorList>
            <person name="Zheng P."/>
            <person name="Xia Y."/>
            <person name="Xiao G."/>
            <person name="Xiong C."/>
            <person name="Hu X."/>
            <person name="Zhang S."/>
            <person name="Zheng H."/>
            <person name="Huang Y."/>
            <person name="Zhou Y."/>
            <person name="Wang S."/>
            <person name="Zhao G.P."/>
            <person name="Liu X."/>
            <person name="St Leger R.J."/>
            <person name="Wang C."/>
        </authorList>
    </citation>
    <scope>NUCLEOTIDE SEQUENCE [LARGE SCALE GENOMIC DNA]</scope>
    <source>
        <strain evidence="3 4">CM01</strain>
    </source>
</reference>
<keyword evidence="4" id="KW-1185">Reference proteome</keyword>
<dbReference type="AlphaFoldDB" id="G3JRL7"/>
<dbReference type="eggNOG" id="ENOG502RANZ">
    <property type="taxonomic scope" value="Eukaryota"/>
</dbReference>
<dbReference type="OMA" id="PHKGGSC"/>
<gene>
    <name evidence="3" type="ORF">CCM_08665</name>
</gene>